<dbReference type="PANTHER" id="PTHR32370">
    <property type="entry name" value="OS12G0117600 PROTEIN"/>
    <property type="match status" value="1"/>
</dbReference>
<feature type="domain" description="NPH3" evidence="3">
    <location>
        <begin position="1"/>
        <end position="149"/>
    </location>
</feature>
<dbReference type="InterPro" id="IPR027356">
    <property type="entry name" value="NPH3_dom"/>
</dbReference>
<gene>
    <name evidence="4" type="ORF">TorRG33x02_155820</name>
</gene>
<dbReference type="PROSITE" id="PS51649">
    <property type="entry name" value="NPH3"/>
    <property type="match status" value="1"/>
</dbReference>
<dbReference type="EMBL" id="JXTC01000103">
    <property type="protein sequence ID" value="PON88677.1"/>
    <property type="molecule type" value="Genomic_DNA"/>
</dbReference>
<sequence>MANVLNISETSKSALEKKLGSQLEQATLDDLLIPSYSYLNEMLYDVDWIERILLTSLPESKKKKTTRPSSISAPPCHTRNLIIIEAAQIDDGWPSVLKREQEEAAAKEGVDDESRNDAAEVEVLGVSTAMVGHDKSKTWRAAVRENQML</sequence>
<reference evidence="5" key="1">
    <citation type="submission" date="2016-06" db="EMBL/GenBank/DDBJ databases">
        <title>Parallel loss of symbiosis genes in relatives of nitrogen-fixing non-legume Parasponia.</title>
        <authorList>
            <person name="Van Velzen R."/>
            <person name="Holmer R."/>
            <person name="Bu F."/>
            <person name="Rutten L."/>
            <person name="Van Zeijl A."/>
            <person name="Liu W."/>
            <person name="Santuari L."/>
            <person name="Cao Q."/>
            <person name="Sharma T."/>
            <person name="Shen D."/>
            <person name="Roswanjaya Y."/>
            <person name="Wardhani T."/>
            <person name="Kalhor M.S."/>
            <person name="Jansen J."/>
            <person name="Van den Hoogen J."/>
            <person name="Gungor B."/>
            <person name="Hartog M."/>
            <person name="Hontelez J."/>
            <person name="Verver J."/>
            <person name="Yang W.-C."/>
            <person name="Schijlen E."/>
            <person name="Repin R."/>
            <person name="Schilthuizen M."/>
            <person name="Schranz E."/>
            <person name="Heidstra R."/>
            <person name="Miyata K."/>
            <person name="Fedorova E."/>
            <person name="Kohlen W."/>
            <person name="Bisseling T."/>
            <person name="Smit S."/>
            <person name="Geurts R."/>
        </authorList>
    </citation>
    <scope>NUCLEOTIDE SEQUENCE [LARGE SCALE GENOMIC DNA]</scope>
    <source>
        <strain evidence="5">cv. RG33-2</strain>
    </source>
</reference>
<dbReference type="GO" id="GO:0016567">
    <property type="term" value="P:protein ubiquitination"/>
    <property type="evidence" value="ECO:0007669"/>
    <property type="project" value="UniProtKB-UniPathway"/>
</dbReference>
<keyword evidence="5" id="KW-1185">Reference proteome</keyword>
<dbReference type="STRING" id="63057.A0A2P5ET26"/>
<dbReference type="Pfam" id="PF03000">
    <property type="entry name" value="NPH3"/>
    <property type="match status" value="1"/>
</dbReference>
<dbReference type="UniPathway" id="UPA00143"/>
<dbReference type="InParanoid" id="A0A2P5ET26"/>
<dbReference type="InterPro" id="IPR043454">
    <property type="entry name" value="NPH3/RPT2-like"/>
</dbReference>
<comment type="caution">
    <text evidence="4">The sequence shown here is derived from an EMBL/GenBank/DDBJ whole genome shotgun (WGS) entry which is preliminary data.</text>
</comment>
<organism evidence="4 5">
    <name type="scientific">Trema orientale</name>
    <name type="common">Charcoal tree</name>
    <name type="synonym">Celtis orientalis</name>
    <dbReference type="NCBI Taxonomy" id="63057"/>
    <lineage>
        <taxon>Eukaryota</taxon>
        <taxon>Viridiplantae</taxon>
        <taxon>Streptophyta</taxon>
        <taxon>Embryophyta</taxon>
        <taxon>Tracheophyta</taxon>
        <taxon>Spermatophyta</taxon>
        <taxon>Magnoliopsida</taxon>
        <taxon>eudicotyledons</taxon>
        <taxon>Gunneridae</taxon>
        <taxon>Pentapetalae</taxon>
        <taxon>rosids</taxon>
        <taxon>fabids</taxon>
        <taxon>Rosales</taxon>
        <taxon>Cannabaceae</taxon>
        <taxon>Trema</taxon>
    </lineage>
</organism>
<evidence type="ECO:0000259" key="3">
    <source>
        <dbReference type="PROSITE" id="PS51649"/>
    </source>
</evidence>
<evidence type="ECO:0000256" key="2">
    <source>
        <dbReference type="PROSITE-ProRule" id="PRU00982"/>
    </source>
</evidence>
<accession>A0A2P5ET26</accession>
<evidence type="ECO:0000313" key="5">
    <source>
        <dbReference type="Proteomes" id="UP000237000"/>
    </source>
</evidence>
<keyword evidence="1" id="KW-0833">Ubl conjugation pathway</keyword>
<name>A0A2P5ET26_TREOI</name>
<dbReference type="Proteomes" id="UP000237000">
    <property type="component" value="Unassembled WGS sequence"/>
</dbReference>
<protein>
    <submittedName>
        <fullName evidence="4">NPH3 domain containing protein</fullName>
    </submittedName>
</protein>
<evidence type="ECO:0000256" key="1">
    <source>
        <dbReference type="ARBA" id="ARBA00022786"/>
    </source>
</evidence>
<dbReference type="AlphaFoldDB" id="A0A2P5ET26"/>
<comment type="similarity">
    <text evidence="2">Belongs to the NPH3 family.</text>
</comment>
<proteinExistence type="inferred from homology"/>
<dbReference type="OrthoDB" id="624345at2759"/>
<evidence type="ECO:0000313" key="4">
    <source>
        <dbReference type="EMBL" id="PON88677.1"/>
    </source>
</evidence>